<keyword evidence="3" id="KW-1185">Reference proteome</keyword>
<keyword evidence="1" id="KW-0812">Transmembrane</keyword>
<keyword evidence="1" id="KW-1133">Transmembrane helix</keyword>
<dbReference type="RefSeq" id="WP_212589247.1">
    <property type="nucleotide sequence ID" value="NZ_JAERKB010000008.1"/>
</dbReference>
<accession>A0ABS5JHX6</accession>
<name>A0ABS5JHX6_9GAMM</name>
<dbReference type="Pfam" id="PF06092">
    <property type="entry name" value="DUF943"/>
    <property type="match status" value="1"/>
</dbReference>
<protein>
    <submittedName>
        <fullName evidence="2">DUF943 family protein</fullName>
    </submittedName>
</protein>
<sequence>MKNNKKTIFTIIFFTVAFFSWRLFLKPEIVGVHQDRYLTFIVMKNPPLTDKGKINWWVKNKQKLKEEYSIPKPDSEGYYDISFWNVGDGYKINHGTDEDADLLCFSALKTKEKCIKKNPVLFITHYSKNNDKGPFTQFTLKNVIYRQHGENGEIKRVKDEE</sequence>
<dbReference type="Proteomes" id="UP000680634">
    <property type="component" value="Unassembled WGS sequence"/>
</dbReference>
<evidence type="ECO:0000313" key="3">
    <source>
        <dbReference type="Proteomes" id="UP000680634"/>
    </source>
</evidence>
<dbReference type="InterPro" id="IPR010351">
    <property type="entry name" value="DUF943"/>
</dbReference>
<reference evidence="2 3" key="1">
    <citation type="submission" date="2020-12" db="EMBL/GenBank/DDBJ databases">
        <authorList>
            <person name="Mcmullen J.G."/>
        </authorList>
    </citation>
    <scope>NUCLEOTIDE SEQUENCE [LARGE SCALE GENOMIC DNA]</scope>
    <source>
        <strain evidence="2 3">JGM97</strain>
    </source>
</reference>
<gene>
    <name evidence="2" type="ORF">JK232_11810</name>
</gene>
<evidence type="ECO:0000256" key="1">
    <source>
        <dbReference type="SAM" id="Phobius"/>
    </source>
</evidence>
<comment type="caution">
    <text evidence="2">The sequence shown here is derived from an EMBL/GenBank/DDBJ whole genome shotgun (WGS) entry which is preliminary data.</text>
</comment>
<proteinExistence type="predicted"/>
<reference evidence="3" key="2">
    <citation type="submission" date="2023-07" db="EMBL/GenBank/DDBJ databases">
        <title>Genome-inferred correspondence between phylogeny and metabolic traits in the wild Drosophila gut microbiome.</title>
        <authorList>
            <person name="Bueno E."/>
            <person name="Blow F."/>
            <person name="Douglas A.E."/>
        </authorList>
    </citation>
    <scope>NUCLEOTIDE SEQUENCE [LARGE SCALE GENOMIC DNA]</scope>
    <source>
        <strain evidence="3">JGM97</strain>
    </source>
</reference>
<feature type="transmembrane region" description="Helical" evidence="1">
    <location>
        <begin position="7"/>
        <end position="25"/>
    </location>
</feature>
<dbReference type="EMBL" id="JAERKB010000008">
    <property type="protein sequence ID" value="MBS0969576.1"/>
    <property type="molecule type" value="Genomic_DNA"/>
</dbReference>
<organism evidence="2 3">
    <name type="scientific">Nissabacter archeti</name>
    <dbReference type="NCBI Taxonomy" id="1917880"/>
    <lineage>
        <taxon>Bacteria</taxon>
        <taxon>Pseudomonadati</taxon>
        <taxon>Pseudomonadota</taxon>
        <taxon>Gammaproteobacteria</taxon>
        <taxon>Enterobacterales</taxon>
        <taxon>Yersiniaceae</taxon>
        <taxon>Nissabacter</taxon>
    </lineage>
</organism>
<evidence type="ECO:0000313" key="2">
    <source>
        <dbReference type="EMBL" id="MBS0969576.1"/>
    </source>
</evidence>
<keyword evidence="1" id="KW-0472">Membrane</keyword>